<feature type="domain" description="Beta-mannosidase-like galactose-binding" evidence="7">
    <location>
        <begin position="42"/>
        <end position="190"/>
    </location>
</feature>
<comment type="catalytic activity">
    <reaction evidence="1">
        <text>Hydrolysis of terminal, non-reducing beta-D-mannose residues in beta-D-mannosides.</text>
        <dbReference type="EC" id="3.2.1.25"/>
    </reaction>
</comment>
<dbReference type="AlphaFoldDB" id="A0AB39BI64"/>
<accession>A0AB39BI64</accession>
<comment type="similarity">
    <text evidence="2">Belongs to the glycosyl hydrolase 2 family.</text>
</comment>
<evidence type="ECO:0000256" key="2">
    <source>
        <dbReference type="ARBA" id="ARBA00007401"/>
    </source>
</evidence>
<dbReference type="InterPro" id="IPR017853">
    <property type="entry name" value="GH"/>
</dbReference>
<dbReference type="InterPro" id="IPR013783">
    <property type="entry name" value="Ig-like_fold"/>
</dbReference>
<dbReference type="Gene3D" id="2.60.40.10">
    <property type="entry name" value="Immunoglobulins"/>
    <property type="match status" value="1"/>
</dbReference>
<dbReference type="GO" id="GO:0004567">
    <property type="term" value="F:beta-mannosidase activity"/>
    <property type="evidence" value="ECO:0007669"/>
    <property type="project" value="UniProtKB-EC"/>
</dbReference>
<evidence type="ECO:0000256" key="3">
    <source>
        <dbReference type="ARBA" id="ARBA00012754"/>
    </source>
</evidence>
<dbReference type="InterPro" id="IPR006102">
    <property type="entry name" value="Ig-like_GH2"/>
</dbReference>
<dbReference type="Pfam" id="PF22666">
    <property type="entry name" value="Glyco_hydro_2_N2"/>
    <property type="match status" value="1"/>
</dbReference>
<dbReference type="SUPFAM" id="SSF51445">
    <property type="entry name" value="(Trans)glycosidases"/>
    <property type="match status" value="1"/>
</dbReference>
<dbReference type="InterPro" id="IPR050887">
    <property type="entry name" value="Beta-mannosidase_GH2"/>
</dbReference>
<evidence type="ECO:0000259" key="7">
    <source>
        <dbReference type="Pfam" id="PF22666"/>
    </source>
</evidence>
<evidence type="ECO:0000256" key="1">
    <source>
        <dbReference type="ARBA" id="ARBA00000829"/>
    </source>
</evidence>
<dbReference type="SUPFAM" id="SSF49303">
    <property type="entry name" value="beta-Galactosidase/glucuronidase domain"/>
    <property type="match status" value="1"/>
</dbReference>
<dbReference type="InterPro" id="IPR054593">
    <property type="entry name" value="Beta-mannosidase-like_N2"/>
</dbReference>
<evidence type="ECO:0000256" key="4">
    <source>
        <dbReference type="ARBA" id="ARBA00022801"/>
    </source>
</evidence>
<evidence type="ECO:0000313" key="8">
    <source>
        <dbReference type="EMBL" id="XDI05841.1"/>
    </source>
</evidence>
<evidence type="ECO:0000256" key="5">
    <source>
        <dbReference type="ARBA" id="ARBA00023295"/>
    </source>
</evidence>
<dbReference type="GO" id="GO:0006516">
    <property type="term" value="P:glycoprotein catabolic process"/>
    <property type="evidence" value="ECO:0007669"/>
    <property type="project" value="TreeGrafter"/>
</dbReference>
<evidence type="ECO:0000259" key="6">
    <source>
        <dbReference type="Pfam" id="PF00703"/>
    </source>
</evidence>
<dbReference type="GO" id="GO:0005975">
    <property type="term" value="P:carbohydrate metabolic process"/>
    <property type="evidence" value="ECO:0007669"/>
    <property type="project" value="InterPro"/>
</dbReference>
<gene>
    <name evidence="8" type="ORF">ABFY20_01745</name>
</gene>
<sequence>MPERRLRLDVSGTWELRGWRQNDWELGLTPERAKVQNPDAGPAPATVPGSVRGALTAAGLAVAPWHGEQSRLSEWIEHRHWTYSRPLPAEASVWLDEHPDDLVELVCPGLDHAGTVLVDEAVVGTFEGSFTPHRFDLTDAVRAGGSTLSIVFTTVPDGLGQNGWSSRIRDWKPRFYYGWDWTPRIVQTAITAPPVLELGPVGASLDGLRVSAGYDTDARVGRVHLERDGGDGIDPELWLDVTVSAVETVPVEGESTPASAAATARLGSAGGVLEVPDPALWQVRPKNGQGLYEVLVRLLAADGTVLDELRRRVGFRELRWEATSAAPAAADHWLCVVNGSPVFLAGVNWVPIRPDFADVGDEEYRTRLTAYRDLGFTLIRVWGGAGAEREVFYELCDELGLLVWQELPLSSSGLDNEPPADDVFAAELAAIATSYAERLSHHPSLALWGGGNELTRVTAPAVPGAPLDFGHPALAAARDALEAADPGRRSVATSPTGPRFEADAREFGLGLHHDVHGPWEFSGDDAEWRAYWNGDDAVLRSEVGVAGASPLDLLAAMDLLDAPDRAALRQRWTHSSGWWLTRFDSADPAQQVEEWVAESAERQARLLGYAARTTLERFPSCAGFVVWLGHDSFPCAVSLALLDWWGRPKPAALALGALFAEHPACTSERL</sequence>
<dbReference type="Gene3D" id="3.20.20.80">
    <property type="entry name" value="Glycosidases"/>
    <property type="match status" value="1"/>
</dbReference>
<dbReference type="SUPFAM" id="SSF49785">
    <property type="entry name" value="Galactose-binding domain-like"/>
    <property type="match status" value="1"/>
</dbReference>
<dbReference type="InterPro" id="IPR036156">
    <property type="entry name" value="Beta-gal/glucu_dom_sf"/>
</dbReference>
<organism evidence="8">
    <name type="scientific">Herbiconiux sp. A18JL235</name>
    <dbReference type="NCBI Taxonomy" id="3152363"/>
    <lineage>
        <taxon>Bacteria</taxon>
        <taxon>Bacillati</taxon>
        <taxon>Actinomycetota</taxon>
        <taxon>Actinomycetes</taxon>
        <taxon>Micrococcales</taxon>
        <taxon>Microbacteriaceae</taxon>
        <taxon>Herbiconiux</taxon>
    </lineage>
</organism>
<dbReference type="PANTHER" id="PTHR43730">
    <property type="entry name" value="BETA-MANNOSIDASE"/>
    <property type="match status" value="1"/>
</dbReference>
<dbReference type="InterPro" id="IPR008979">
    <property type="entry name" value="Galactose-bd-like_sf"/>
</dbReference>
<keyword evidence="4" id="KW-0378">Hydrolase</keyword>
<name>A0AB39BI64_9MICO</name>
<dbReference type="PANTHER" id="PTHR43730:SF1">
    <property type="entry name" value="BETA-MANNOSIDASE"/>
    <property type="match status" value="1"/>
</dbReference>
<proteinExistence type="inferred from homology"/>
<keyword evidence="5" id="KW-0326">Glycosidase</keyword>
<feature type="domain" description="Glycoside hydrolase family 2 immunoglobulin-like beta-sandwich" evidence="6">
    <location>
        <begin position="255"/>
        <end position="316"/>
    </location>
</feature>
<protein>
    <recommendedName>
        <fullName evidence="3">beta-mannosidase</fullName>
        <ecNumber evidence="3">3.2.1.25</ecNumber>
    </recommendedName>
</protein>
<dbReference type="EC" id="3.2.1.25" evidence="3"/>
<dbReference type="EMBL" id="CP162511">
    <property type="protein sequence ID" value="XDI05841.1"/>
    <property type="molecule type" value="Genomic_DNA"/>
</dbReference>
<dbReference type="Gene3D" id="2.60.120.260">
    <property type="entry name" value="Galactose-binding domain-like"/>
    <property type="match status" value="1"/>
</dbReference>
<dbReference type="Pfam" id="PF00703">
    <property type="entry name" value="Glyco_hydro_2"/>
    <property type="match status" value="1"/>
</dbReference>
<reference evidence="8" key="1">
    <citation type="submission" date="2024-05" db="EMBL/GenBank/DDBJ databases">
        <title>Herbiconiux sp. A18JL235.</title>
        <authorList>
            <person name="Zhang G."/>
        </authorList>
    </citation>
    <scope>NUCLEOTIDE SEQUENCE</scope>
    <source>
        <strain evidence="8">A18JL235</strain>
    </source>
</reference>
<dbReference type="RefSeq" id="WP_368498230.1">
    <property type="nucleotide sequence ID" value="NZ_CP162511.1"/>
</dbReference>